<organism evidence="4">
    <name type="scientific">Caldisericum exile</name>
    <dbReference type="NCBI Taxonomy" id="693075"/>
    <lineage>
        <taxon>Bacteria</taxon>
        <taxon>Pseudomonadati</taxon>
        <taxon>Caldisericota/Cryosericota group</taxon>
        <taxon>Caldisericota</taxon>
        <taxon>Caldisericia</taxon>
        <taxon>Caldisericales</taxon>
        <taxon>Caldisericaceae</taxon>
        <taxon>Caldisericum</taxon>
    </lineage>
</organism>
<dbReference type="CDD" id="cd12797">
    <property type="entry name" value="M23_peptidase"/>
    <property type="match status" value="1"/>
</dbReference>
<dbReference type="FunFam" id="2.70.70.10:FF:000006">
    <property type="entry name" value="M23 family peptidase"/>
    <property type="match status" value="1"/>
</dbReference>
<name>A0A7C4Y5G5_9BACT</name>
<gene>
    <name evidence="4" type="ORF">ENV82_02330</name>
</gene>
<dbReference type="InterPro" id="IPR050570">
    <property type="entry name" value="Cell_wall_metabolism_enzyme"/>
</dbReference>
<evidence type="ECO:0000256" key="1">
    <source>
        <dbReference type="ARBA" id="ARBA00022729"/>
    </source>
</evidence>
<evidence type="ECO:0000313" key="4">
    <source>
        <dbReference type="EMBL" id="HGW60262.1"/>
    </source>
</evidence>
<comment type="caution">
    <text evidence="4">The sequence shown here is derived from an EMBL/GenBank/DDBJ whole genome shotgun (WGS) entry which is preliminary data.</text>
</comment>
<protein>
    <submittedName>
        <fullName evidence="4">M23 family metallopeptidase</fullName>
    </submittedName>
</protein>
<dbReference type="EMBL" id="DTHV01000076">
    <property type="protein sequence ID" value="HGW60262.1"/>
    <property type="molecule type" value="Genomic_DNA"/>
</dbReference>
<feature type="domain" description="M23ase beta-sheet core" evidence="3">
    <location>
        <begin position="141"/>
        <end position="236"/>
    </location>
</feature>
<evidence type="ECO:0000259" key="3">
    <source>
        <dbReference type="Pfam" id="PF01551"/>
    </source>
</evidence>
<dbReference type="PANTHER" id="PTHR21666:SF289">
    <property type="entry name" value="L-ALA--D-GLU ENDOPEPTIDASE"/>
    <property type="match status" value="1"/>
</dbReference>
<evidence type="ECO:0000256" key="2">
    <source>
        <dbReference type="SAM" id="Coils"/>
    </source>
</evidence>
<proteinExistence type="predicted"/>
<sequence>MSVSEVQQLQNLQDELSKAKADLNALKEYVLSLSKIEQDVRSSLKLGGETVSLESILARDSSKPQIQSYKEVPRTYAQVRTELADTSKQAVQTEQTLTMLQEKVYAFNLMKAQTPDYWPLQGTITSGFGWRINPFGGGWEFHKGIDISSYYGAPIRAAGDGEVTFAGWNSGGYGKMIIIYHRDGIESVYAHLSGIDVKVGDKVKKGAVIGYEGCTGLCTGPHLHFEIRKWGESVNPLKYLE</sequence>
<dbReference type="SUPFAM" id="SSF51261">
    <property type="entry name" value="Duplicated hybrid motif"/>
    <property type="match status" value="1"/>
</dbReference>
<dbReference type="InterPro" id="IPR011055">
    <property type="entry name" value="Dup_hybrid_motif"/>
</dbReference>
<dbReference type="PANTHER" id="PTHR21666">
    <property type="entry name" value="PEPTIDASE-RELATED"/>
    <property type="match status" value="1"/>
</dbReference>
<dbReference type="AlphaFoldDB" id="A0A7C4Y5G5"/>
<accession>A0A7C4Y5G5</accession>
<reference evidence="4" key="1">
    <citation type="journal article" date="2020" name="mSystems">
        <title>Genome- and Community-Level Interaction Insights into Carbon Utilization and Element Cycling Functions of Hydrothermarchaeota in Hydrothermal Sediment.</title>
        <authorList>
            <person name="Zhou Z."/>
            <person name="Liu Y."/>
            <person name="Xu W."/>
            <person name="Pan J."/>
            <person name="Luo Z.H."/>
            <person name="Li M."/>
        </authorList>
    </citation>
    <scope>NUCLEOTIDE SEQUENCE [LARGE SCALE GENOMIC DNA]</scope>
    <source>
        <strain evidence="4">SpSt-794</strain>
    </source>
</reference>
<dbReference type="Pfam" id="PF01551">
    <property type="entry name" value="Peptidase_M23"/>
    <property type="match status" value="1"/>
</dbReference>
<dbReference type="InterPro" id="IPR016047">
    <property type="entry name" value="M23ase_b-sheet_dom"/>
</dbReference>
<keyword evidence="2" id="KW-0175">Coiled coil</keyword>
<dbReference type="Gene3D" id="2.70.70.10">
    <property type="entry name" value="Glucose Permease (Domain IIA)"/>
    <property type="match status" value="1"/>
</dbReference>
<dbReference type="GO" id="GO:0004222">
    <property type="term" value="F:metalloendopeptidase activity"/>
    <property type="evidence" value="ECO:0007669"/>
    <property type="project" value="TreeGrafter"/>
</dbReference>
<feature type="coiled-coil region" evidence="2">
    <location>
        <begin position="2"/>
        <end position="29"/>
    </location>
</feature>
<keyword evidence="1" id="KW-0732">Signal</keyword>